<keyword evidence="1" id="KW-0812">Transmembrane</keyword>
<gene>
    <name evidence="2" type="ORF">V8G54_034464</name>
</gene>
<dbReference type="Pfam" id="PF04842">
    <property type="entry name" value="DUF639"/>
    <property type="match status" value="1"/>
</dbReference>
<evidence type="ECO:0000313" key="3">
    <source>
        <dbReference type="Proteomes" id="UP001374535"/>
    </source>
</evidence>
<proteinExistence type="predicted"/>
<feature type="transmembrane region" description="Helical" evidence="1">
    <location>
        <begin position="6"/>
        <end position="24"/>
    </location>
</feature>
<reference evidence="2 3" key="1">
    <citation type="journal article" date="2023" name="Life. Sci Alliance">
        <title>Evolutionary insights into 3D genome organization and epigenetic landscape of Vigna mungo.</title>
        <authorList>
            <person name="Junaid A."/>
            <person name="Singh B."/>
            <person name="Bhatia S."/>
        </authorList>
    </citation>
    <scope>NUCLEOTIDE SEQUENCE [LARGE SCALE GENOMIC DNA]</scope>
    <source>
        <strain evidence="2">Urdbean</strain>
    </source>
</reference>
<dbReference type="InterPro" id="IPR006927">
    <property type="entry name" value="DUF639"/>
</dbReference>
<keyword evidence="1" id="KW-1133">Transmembrane helix</keyword>
<keyword evidence="1" id="KW-0472">Membrane</keyword>
<dbReference type="PANTHER" id="PTHR31860">
    <property type="entry name" value="HEAT-INDUCIBLE TRANSCRIPTION REPRESSOR (DUF639)-RELATED"/>
    <property type="match status" value="1"/>
</dbReference>
<sequence>MIIRGWIQYLLPSIFVFVAILMLWRRYFRKGRSLEAFIVTPPANRNAVEQLLTLQEAITHFEAVIQAANITLLKLRALLLAILPQATEKVAVILVFIAAVFAFVPPKYIFLVVFLEYYTREMPCRKESSDRWIRRIREWWIRIPAAPVQLIKPEDSKKRK</sequence>
<accession>A0AAQ3MQT7</accession>
<evidence type="ECO:0000313" key="2">
    <source>
        <dbReference type="EMBL" id="WVY95376.1"/>
    </source>
</evidence>
<keyword evidence="3" id="KW-1185">Reference proteome</keyword>
<evidence type="ECO:0000256" key="1">
    <source>
        <dbReference type="SAM" id="Phobius"/>
    </source>
</evidence>
<protein>
    <submittedName>
        <fullName evidence="2">Uncharacterized protein</fullName>
    </submittedName>
</protein>
<dbReference type="AlphaFoldDB" id="A0AAQ3MQT7"/>
<dbReference type="PANTHER" id="PTHR31860:SF4">
    <property type="entry name" value="OS02G0637800 PROTEIN"/>
    <property type="match status" value="1"/>
</dbReference>
<name>A0AAQ3MQT7_VIGMU</name>
<organism evidence="2 3">
    <name type="scientific">Vigna mungo</name>
    <name type="common">Black gram</name>
    <name type="synonym">Phaseolus mungo</name>
    <dbReference type="NCBI Taxonomy" id="3915"/>
    <lineage>
        <taxon>Eukaryota</taxon>
        <taxon>Viridiplantae</taxon>
        <taxon>Streptophyta</taxon>
        <taxon>Embryophyta</taxon>
        <taxon>Tracheophyta</taxon>
        <taxon>Spermatophyta</taxon>
        <taxon>Magnoliopsida</taxon>
        <taxon>eudicotyledons</taxon>
        <taxon>Gunneridae</taxon>
        <taxon>Pentapetalae</taxon>
        <taxon>rosids</taxon>
        <taxon>fabids</taxon>
        <taxon>Fabales</taxon>
        <taxon>Fabaceae</taxon>
        <taxon>Papilionoideae</taxon>
        <taxon>50 kb inversion clade</taxon>
        <taxon>NPAAA clade</taxon>
        <taxon>indigoferoid/millettioid clade</taxon>
        <taxon>Phaseoleae</taxon>
        <taxon>Vigna</taxon>
    </lineage>
</organism>
<dbReference type="Proteomes" id="UP001374535">
    <property type="component" value="Chromosome 10"/>
</dbReference>
<feature type="transmembrane region" description="Helical" evidence="1">
    <location>
        <begin position="90"/>
        <end position="118"/>
    </location>
</feature>
<dbReference type="EMBL" id="CP144691">
    <property type="protein sequence ID" value="WVY95376.1"/>
    <property type="molecule type" value="Genomic_DNA"/>
</dbReference>